<dbReference type="EMBL" id="UFSP01000003">
    <property type="protein sequence ID" value="SSZ30224.1"/>
    <property type="molecule type" value="Genomic_DNA"/>
</dbReference>
<dbReference type="InterPro" id="IPR001647">
    <property type="entry name" value="HTH_TetR"/>
</dbReference>
<protein>
    <submittedName>
        <fullName evidence="4">Uncharacterized HTH-type transcriptional regulator HI_0893</fullName>
    </submittedName>
</protein>
<dbReference type="SUPFAM" id="SSF46689">
    <property type="entry name" value="Homeodomain-like"/>
    <property type="match status" value="1"/>
</dbReference>
<feature type="DNA-binding region" description="H-T-H motif" evidence="2">
    <location>
        <begin position="29"/>
        <end position="48"/>
    </location>
</feature>
<dbReference type="PROSITE" id="PS50977">
    <property type="entry name" value="HTH_TETR_2"/>
    <property type="match status" value="1"/>
</dbReference>
<dbReference type="InterPro" id="IPR054422">
    <property type="entry name" value="TetR-like_HI_0893_C"/>
</dbReference>
<dbReference type="InterPro" id="IPR009057">
    <property type="entry name" value="Homeodomain-like_sf"/>
</dbReference>
<dbReference type="GeneID" id="49635511"/>
<dbReference type="Proteomes" id="UP000253728">
    <property type="component" value="Unassembled WGS sequence"/>
</dbReference>
<reference evidence="4 5" key="1">
    <citation type="submission" date="2018-06" db="EMBL/GenBank/DDBJ databases">
        <authorList>
            <consortium name="Pathogen Informatics"/>
            <person name="Doyle S."/>
        </authorList>
    </citation>
    <scope>NUCLEOTIDE SEQUENCE [LARGE SCALE GENOMIC DNA]</scope>
    <source>
        <strain evidence="4 5">NCTC5908</strain>
    </source>
</reference>
<evidence type="ECO:0000313" key="5">
    <source>
        <dbReference type="Proteomes" id="UP000253728"/>
    </source>
</evidence>
<proteinExistence type="predicted"/>
<keyword evidence="1 2" id="KW-0238">DNA-binding</keyword>
<dbReference type="AlphaFoldDB" id="A0A336N9C5"/>
<dbReference type="PANTHER" id="PTHR43479">
    <property type="entry name" value="ACREF/ENVCD OPERON REPRESSOR-RELATED"/>
    <property type="match status" value="1"/>
</dbReference>
<dbReference type="STRING" id="732.ADJ80_04045"/>
<dbReference type="PRINTS" id="PR00455">
    <property type="entry name" value="HTHTETR"/>
</dbReference>
<sequence length="188" mass="22193">MPQSETDMIERIFTATNDLMATVGLPNLSMHKIAKEAKISPGTIYIYFKNKDELLAQFARYIFKSFQETLGKDYDESQSFFHRYRRMWWNIWHSLEQDPTIVANMGQYEFLPGFYEICKEWEHQGIWHDFCTKAAEADEICDLPPHLLFAISLESALNIAFKCKQFAQRVSMDMLESVIERTWRAIQK</sequence>
<dbReference type="Pfam" id="PF22604">
    <property type="entry name" value="TetR_HI_0893_C"/>
    <property type="match status" value="1"/>
</dbReference>
<gene>
    <name evidence="4" type="ORF">NCTC5908_02047</name>
</gene>
<evidence type="ECO:0000256" key="1">
    <source>
        <dbReference type="ARBA" id="ARBA00023125"/>
    </source>
</evidence>
<name>A0A336N9C5_AGGAP</name>
<dbReference type="GO" id="GO:0003677">
    <property type="term" value="F:DNA binding"/>
    <property type="evidence" value="ECO:0007669"/>
    <property type="project" value="UniProtKB-UniRule"/>
</dbReference>
<accession>A0A336N9C5</accession>
<feature type="domain" description="HTH tetR-type" evidence="3">
    <location>
        <begin position="6"/>
        <end position="66"/>
    </location>
</feature>
<evidence type="ECO:0000259" key="3">
    <source>
        <dbReference type="PROSITE" id="PS50977"/>
    </source>
</evidence>
<dbReference type="PROSITE" id="PS01081">
    <property type="entry name" value="HTH_TETR_1"/>
    <property type="match status" value="1"/>
</dbReference>
<evidence type="ECO:0000313" key="4">
    <source>
        <dbReference type="EMBL" id="SSZ30224.1"/>
    </source>
</evidence>
<dbReference type="Pfam" id="PF00440">
    <property type="entry name" value="TetR_N"/>
    <property type="match status" value="1"/>
</dbReference>
<organism evidence="4 5">
    <name type="scientific">Aggregatibacter aphrophilus</name>
    <name type="common">Haemophilus aphrophilus</name>
    <dbReference type="NCBI Taxonomy" id="732"/>
    <lineage>
        <taxon>Bacteria</taxon>
        <taxon>Pseudomonadati</taxon>
        <taxon>Pseudomonadota</taxon>
        <taxon>Gammaproteobacteria</taxon>
        <taxon>Pasteurellales</taxon>
        <taxon>Pasteurellaceae</taxon>
        <taxon>Aggregatibacter</taxon>
    </lineage>
</organism>
<dbReference type="InterPro" id="IPR023772">
    <property type="entry name" value="DNA-bd_HTH_TetR-type_CS"/>
</dbReference>
<dbReference type="PANTHER" id="PTHR43479:SF11">
    <property type="entry name" value="ACREF_ENVCD OPERON REPRESSOR-RELATED"/>
    <property type="match status" value="1"/>
</dbReference>
<dbReference type="Gene3D" id="1.10.357.10">
    <property type="entry name" value="Tetracycline Repressor, domain 2"/>
    <property type="match status" value="1"/>
</dbReference>
<evidence type="ECO:0000256" key="2">
    <source>
        <dbReference type="PROSITE-ProRule" id="PRU00335"/>
    </source>
</evidence>
<dbReference type="InterPro" id="IPR050624">
    <property type="entry name" value="HTH-type_Tx_Regulator"/>
</dbReference>
<dbReference type="RefSeq" id="WP_032995308.1">
    <property type="nucleotide sequence ID" value="NZ_JAWFRY010000059.1"/>
</dbReference>